<reference evidence="1" key="1">
    <citation type="submission" date="2021-05" db="EMBL/GenBank/DDBJ databases">
        <authorList>
            <person name="Scholz U."/>
            <person name="Mascher M."/>
            <person name="Fiebig A."/>
        </authorList>
    </citation>
    <scope>NUCLEOTIDE SEQUENCE [LARGE SCALE GENOMIC DNA]</scope>
</reference>
<sequence length="236" mass="26162">MSIAPHTILRPFGAKPVGSFLRQHARLSFRASSAKAVNWEKKQESSKKDYLEVLCDDGFGSVTMKDYMEEVRALPKDDGGPPRWFCPVDCGRPVVRSAPLLLFLPGTDGVGMELILHHKSLGKVFEVRCLHIPVRDRTPFEGILQVVDESVKYEHALSPKRQIFVIGDSLGGCLAISVAALNPKIDLVLILINPATSFTKIPLQAILPLLDLMPSNLSVTHPHLLRYLIGRFLSTF</sequence>
<evidence type="ECO:0000313" key="2">
    <source>
        <dbReference type="Proteomes" id="UP001732700"/>
    </source>
</evidence>
<dbReference type="EnsemblPlants" id="AVESA.00010b.r2.2DG0361900.1">
    <property type="protein sequence ID" value="AVESA.00010b.r2.2DG0361900.1.CDS"/>
    <property type="gene ID" value="AVESA.00010b.r2.2DG0361900"/>
</dbReference>
<organism evidence="1 2">
    <name type="scientific">Avena sativa</name>
    <name type="common">Oat</name>
    <dbReference type="NCBI Taxonomy" id="4498"/>
    <lineage>
        <taxon>Eukaryota</taxon>
        <taxon>Viridiplantae</taxon>
        <taxon>Streptophyta</taxon>
        <taxon>Embryophyta</taxon>
        <taxon>Tracheophyta</taxon>
        <taxon>Spermatophyta</taxon>
        <taxon>Magnoliopsida</taxon>
        <taxon>Liliopsida</taxon>
        <taxon>Poales</taxon>
        <taxon>Poaceae</taxon>
        <taxon>BOP clade</taxon>
        <taxon>Pooideae</taxon>
        <taxon>Poodae</taxon>
        <taxon>Poeae</taxon>
        <taxon>Poeae Chloroplast Group 1 (Aveneae type)</taxon>
        <taxon>Aveninae</taxon>
        <taxon>Avena</taxon>
    </lineage>
</organism>
<keyword evidence="2" id="KW-1185">Reference proteome</keyword>
<name>A0ACD5V297_AVESA</name>
<reference evidence="1" key="2">
    <citation type="submission" date="2025-09" db="UniProtKB">
        <authorList>
            <consortium name="EnsemblPlants"/>
        </authorList>
    </citation>
    <scope>IDENTIFICATION</scope>
</reference>
<accession>A0ACD5V297</accession>
<evidence type="ECO:0000313" key="1">
    <source>
        <dbReference type="EnsemblPlants" id="AVESA.00010b.r2.2DG0361900.1.CDS"/>
    </source>
</evidence>
<protein>
    <submittedName>
        <fullName evidence="1">Uncharacterized protein</fullName>
    </submittedName>
</protein>
<dbReference type="Proteomes" id="UP001732700">
    <property type="component" value="Chromosome 2D"/>
</dbReference>
<proteinExistence type="predicted"/>